<protein>
    <submittedName>
        <fullName evidence="2">Uncharacterized protein</fullName>
    </submittedName>
</protein>
<evidence type="ECO:0000256" key="1">
    <source>
        <dbReference type="SAM" id="MobiDB-lite"/>
    </source>
</evidence>
<feature type="compositionally biased region" description="Basic residues" evidence="1">
    <location>
        <begin position="67"/>
        <end position="77"/>
    </location>
</feature>
<feature type="compositionally biased region" description="Polar residues" evidence="1">
    <location>
        <begin position="1"/>
        <end position="13"/>
    </location>
</feature>
<sequence>MESNYSVTASEVQSWGKRKWGNGGLKDKNGKHKTKRMKKAKVTSKEESPAEEFKLDSWGTRKWGIKEKKRRDVKKGRERNNQDSSGEEPIKSTAKKLDSKQTGTGNHQTQLSSQVKDVKRRL</sequence>
<name>A0AAE1FFJ2_PETCI</name>
<feature type="region of interest" description="Disordered" evidence="1">
    <location>
        <begin position="1"/>
        <end position="122"/>
    </location>
</feature>
<feature type="compositionally biased region" description="Polar residues" evidence="1">
    <location>
        <begin position="100"/>
        <end position="115"/>
    </location>
</feature>
<dbReference type="Proteomes" id="UP001286313">
    <property type="component" value="Unassembled WGS sequence"/>
</dbReference>
<accession>A0AAE1FFJ2</accession>
<dbReference type="AlphaFoldDB" id="A0AAE1FFJ2"/>
<feature type="compositionally biased region" description="Basic and acidic residues" evidence="1">
    <location>
        <begin position="43"/>
        <end position="55"/>
    </location>
</feature>
<evidence type="ECO:0000313" key="2">
    <source>
        <dbReference type="EMBL" id="KAK3873479.1"/>
    </source>
</evidence>
<feature type="compositionally biased region" description="Basic residues" evidence="1">
    <location>
        <begin position="29"/>
        <end position="42"/>
    </location>
</feature>
<comment type="caution">
    <text evidence="2">The sequence shown here is derived from an EMBL/GenBank/DDBJ whole genome shotgun (WGS) entry which is preliminary data.</text>
</comment>
<gene>
    <name evidence="2" type="ORF">Pcinc_021509</name>
</gene>
<dbReference type="EMBL" id="JAWQEG010002218">
    <property type="protein sequence ID" value="KAK3873479.1"/>
    <property type="molecule type" value="Genomic_DNA"/>
</dbReference>
<proteinExistence type="predicted"/>
<keyword evidence="3" id="KW-1185">Reference proteome</keyword>
<evidence type="ECO:0000313" key="3">
    <source>
        <dbReference type="Proteomes" id="UP001286313"/>
    </source>
</evidence>
<organism evidence="2 3">
    <name type="scientific">Petrolisthes cinctipes</name>
    <name type="common">Flat porcelain crab</name>
    <dbReference type="NCBI Taxonomy" id="88211"/>
    <lineage>
        <taxon>Eukaryota</taxon>
        <taxon>Metazoa</taxon>
        <taxon>Ecdysozoa</taxon>
        <taxon>Arthropoda</taxon>
        <taxon>Crustacea</taxon>
        <taxon>Multicrustacea</taxon>
        <taxon>Malacostraca</taxon>
        <taxon>Eumalacostraca</taxon>
        <taxon>Eucarida</taxon>
        <taxon>Decapoda</taxon>
        <taxon>Pleocyemata</taxon>
        <taxon>Anomura</taxon>
        <taxon>Galatheoidea</taxon>
        <taxon>Porcellanidae</taxon>
        <taxon>Petrolisthes</taxon>
    </lineage>
</organism>
<reference evidence="2" key="1">
    <citation type="submission" date="2023-10" db="EMBL/GenBank/DDBJ databases">
        <title>Genome assemblies of two species of porcelain crab, Petrolisthes cinctipes and Petrolisthes manimaculis (Anomura: Porcellanidae).</title>
        <authorList>
            <person name="Angst P."/>
        </authorList>
    </citation>
    <scope>NUCLEOTIDE SEQUENCE</scope>
    <source>
        <strain evidence="2">PB745_01</strain>
        <tissue evidence="2">Gill</tissue>
    </source>
</reference>